<feature type="domain" description="FAD-binding FR-type" evidence="1">
    <location>
        <begin position="11"/>
        <end position="159"/>
    </location>
</feature>
<dbReference type="InterPro" id="IPR039261">
    <property type="entry name" value="FNR_nucleotide-bd"/>
</dbReference>
<dbReference type="Pfam" id="PF08021">
    <property type="entry name" value="FAD_binding_9"/>
    <property type="match status" value="1"/>
</dbReference>
<dbReference type="InterPro" id="IPR007037">
    <property type="entry name" value="SIP_rossman_dom"/>
</dbReference>
<organism evidence="2 3">
    <name type="scientific">Corynebacterium freneyi</name>
    <dbReference type="NCBI Taxonomy" id="134034"/>
    <lineage>
        <taxon>Bacteria</taxon>
        <taxon>Bacillati</taxon>
        <taxon>Actinomycetota</taxon>
        <taxon>Actinomycetes</taxon>
        <taxon>Mycobacteriales</taxon>
        <taxon>Corynebacteriaceae</taxon>
        <taxon>Corynebacterium</taxon>
    </lineage>
</organism>
<dbReference type="Pfam" id="PF04954">
    <property type="entry name" value="SIP"/>
    <property type="match status" value="1"/>
</dbReference>
<dbReference type="InterPro" id="IPR039374">
    <property type="entry name" value="SIP_fam"/>
</dbReference>
<gene>
    <name evidence="2" type="ORF">JOF33_001565</name>
</gene>
<dbReference type="Gene3D" id="3.40.50.80">
    <property type="entry name" value="Nucleotide-binding domain of ferredoxin-NADP reductase (FNR) module"/>
    <property type="match status" value="1"/>
</dbReference>
<comment type="caution">
    <text evidence="2">The sequence shown here is derived from an EMBL/GenBank/DDBJ whole genome shotgun (WGS) entry which is preliminary data.</text>
</comment>
<evidence type="ECO:0000313" key="3">
    <source>
        <dbReference type="Proteomes" id="UP001519305"/>
    </source>
</evidence>
<keyword evidence="3" id="KW-1185">Reference proteome</keyword>
<evidence type="ECO:0000313" key="2">
    <source>
        <dbReference type="EMBL" id="MBP2332866.1"/>
    </source>
</evidence>
<evidence type="ECO:0000259" key="1">
    <source>
        <dbReference type="PROSITE" id="PS51384"/>
    </source>
</evidence>
<dbReference type="PANTHER" id="PTHR30157:SF0">
    <property type="entry name" value="NADPH-DEPENDENT FERRIC-CHELATE REDUCTASE"/>
    <property type="match status" value="1"/>
</dbReference>
<dbReference type="PROSITE" id="PS51384">
    <property type="entry name" value="FAD_FR"/>
    <property type="match status" value="1"/>
</dbReference>
<accession>A0ABS4U8A2</accession>
<protein>
    <submittedName>
        <fullName evidence="2">NADPH-dependent ferric siderophore reductase</fullName>
    </submittedName>
</protein>
<sequence length="328" mass="35075">MSQEVISASSPGLAPFRLFRTTVTTIDRSRPNIVRVTFGGDCLRRFGRGGLDQRIKLFFPRIDDVTDRALPLPDLGPDLFDADGAGDDTAFARLRSIKSAPDAPHVRTYTVRRIDPDGTALDVDLVAHGTTSPSARWLAQVRPGDPLTILGPDELSAGRLGGIEWRPGAASSILIAGDETALPAIAGIVEQGGVPADARVRIVVEAPDLRDLDDLRTPAEWNVVRLARPDDIAPGELLSDAVRAFLADEPGFLRGRTAGHDGPDDVEADAGEVVWDLAADHPDGGGYAWLAGEASAVTGLRRHLVRDLGVDKSRVSFMGYWRAGREGA</sequence>
<dbReference type="RefSeq" id="WP_070521348.1">
    <property type="nucleotide sequence ID" value="NZ_CP047357.1"/>
</dbReference>
<dbReference type="EMBL" id="JAGINY010000001">
    <property type="protein sequence ID" value="MBP2332866.1"/>
    <property type="molecule type" value="Genomic_DNA"/>
</dbReference>
<dbReference type="Gene3D" id="2.40.30.10">
    <property type="entry name" value="Translation factors"/>
    <property type="match status" value="1"/>
</dbReference>
<dbReference type="InterPro" id="IPR013113">
    <property type="entry name" value="SIP_FAD-bd"/>
</dbReference>
<name>A0ABS4U8A2_9CORY</name>
<dbReference type="InterPro" id="IPR017927">
    <property type="entry name" value="FAD-bd_FR_type"/>
</dbReference>
<dbReference type="InterPro" id="IPR017938">
    <property type="entry name" value="Riboflavin_synthase-like_b-brl"/>
</dbReference>
<dbReference type="CDD" id="cd06193">
    <property type="entry name" value="siderophore_interacting"/>
    <property type="match status" value="1"/>
</dbReference>
<dbReference type="PANTHER" id="PTHR30157">
    <property type="entry name" value="FERRIC REDUCTASE, NADPH-DEPENDENT"/>
    <property type="match status" value="1"/>
</dbReference>
<dbReference type="SUPFAM" id="SSF63380">
    <property type="entry name" value="Riboflavin synthase domain-like"/>
    <property type="match status" value="1"/>
</dbReference>
<dbReference type="Proteomes" id="UP001519305">
    <property type="component" value="Unassembled WGS sequence"/>
</dbReference>
<proteinExistence type="predicted"/>
<reference evidence="2 3" key="1">
    <citation type="submission" date="2021-03" db="EMBL/GenBank/DDBJ databases">
        <title>Sequencing the genomes of 1000 actinobacteria strains.</title>
        <authorList>
            <person name="Klenk H.-P."/>
        </authorList>
    </citation>
    <scope>NUCLEOTIDE SEQUENCE [LARGE SCALE GENOMIC DNA]</scope>
    <source>
        <strain evidence="2 3">DSM 44506</strain>
    </source>
</reference>